<sequence length="103" mass="11925">MARSVRLQKKLHTRHLMEIAEEVVLDASLVGKLWALNQGDRFELNSDSLSSAVVQKYRLEYVITRGPLPGHWLYTKFDPEELVLFFTAKDFDGICHGWTLFDD</sequence>
<gene>
    <name evidence="1" type="ORF">AO063_11150</name>
</gene>
<proteinExistence type="predicted"/>
<name>A0A0W0H1D3_PSEFL</name>
<protein>
    <submittedName>
        <fullName evidence="1">Uncharacterized protein</fullName>
    </submittedName>
</protein>
<dbReference type="AlphaFoldDB" id="A0A0W0H1D3"/>
<evidence type="ECO:0000313" key="1">
    <source>
        <dbReference type="EMBL" id="KTB54569.1"/>
    </source>
</evidence>
<accession>A0A0W0H1D3</accession>
<organism evidence="1 2">
    <name type="scientific">Pseudomonas fluorescens ICMP 11288</name>
    <dbReference type="NCBI Taxonomy" id="1198309"/>
    <lineage>
        <taxon>Bacteria</taxon>
        <taxon>Pseudomonadati</taxon>
        <taxon>Pseudomonadota</taxon>
        <taxon>Gammaproteobacteria</taxon>
        <taxon>Pseudomonadales</taxon>
        <taxon>Pseudomonadaceae</taxon>
        <taxon>Pseudomonas</taxon>
    </lineage>
</organism>
<dbReference type="EMBL" id="LKEF01000096">
    <property type="protein sequence ID" value="KTB54569.1"/>
    <property type="molecule type" value="Genomic_DNA"/>
</dbReference>
<comment type="caution">
    <text evidence="1">The sequence shown here is derived from an EMBL/GenBank/DDBJ whole genome shotgun (WGS) entry which is preliminary data.</text>
</comment>
<dbReference type="RefSeq" id="WP_056859524.1">
    <property type="nucleotide sequence ID" value="NZ_LKEF01000096.1"/>
</dbReference>
<evidence type="ECO:0000313" key="2">
    <source>
        <dbReference type="Proteomes" id="UP000054197"/>
    </source>
</evidence>
<dbReference type="Proteomes" id="UP000054197">
    <property type="component" value="Unassembled WGS sequence"/>
</dbReference>
<reference evidence="1 2" key="1">
    <citation type="submission" date="2015-09" db="EMBL/GenBank/DDBJ databases">
        <title>Genome sequence of ICMP 11288.</title>
        <authorList>
            <person name="Visnovsky S."/>
            <person name="Lu A."/>
            <person name="Panda P."/>
            <person name="Pitman A."/>
        </authorList>
    </citation>
    <scope>NUCLEOTIDE SEQUENCE [LARGE SCALE GENOMIC DNA]</scope>
    <source>
        <strain evidence="1 2">ICMP 11288</strain>
    </source>
</reference>